<organism evidence="7 8">
    <name type="scientific">Duganella zoogloeoides</name>
    <dbReference type="NCBI Taxonomy" id="75659"/>
    <lineage>
        <taxon>Bacteria</taxon>
        <taxon>Pseudomonadati</taxon>
        <taxon>Pseudomonadota</taxon>
        <taxon>Betaproteobacteria</taxon>
        <taxon>Burkholderiales</taxon>
        <taxon>Oxalobacteraceae</taxon>
        <taxon>Telluria group</taxon>
        <taxon>Duganella</taxon>
    </lineage>
</organism>
<evidence type="ECO:0000256" key="1">
    <source>
        <dbReference type="ARBA" id="ARBA00004141"/>
    </source>
</evidence>
<dbReference type="EMBL" id="CP140152">
    <property type="protein sequence ID" value="WQH05138.1"/>
    <property type="molecule type" value="Genomic_DNA"/>
</dbReference>
<keyword evidence="3 6" id="KW-0812">Transmembrane</keyword>
<dbReference type="NCBIfam" id="TIGR00901">
    <property type="entry name" value="2A0125"/>
    <property type="match status" value="1"/>
</dbReference>
<evidence type="ECO:0000256" key="3">
    <source>
        <dbReference type="ARBA" id="ARBA00022692"/>
    </source>
</evidence>
<evidence type="ECO:0000256" key="4">
    <source>
        <dbReference type="ARBA" id="ARBA00022989"/>
    </source>
</evidence>
<dbReference type="RefSeq" id="WP_019924460.1">
    <property type="nucleotide sequence ID" value="NZ_CP140152.1"/>
</dbReference>
<feature type="transmembrane region" description="Helical" evidence="6">
    <location>
        <begin position="271"/>
        <end position="289"/>
    </location>
</feature>
<feature type="transmembrane region" description="Helical" evidence="6">
    <location>
        <begin position="21"/>
        <end position="40"/>
    </location>
</feature>
<feature type="transmembrane region" description="Helical" evidence="6">
    <location>
        <begin position="321"/>
        <end position="348"/>
    </location>
</feature>
<keyword evidence="5 6" id="KW-0472">Membrane</keyword>
<evidence type="ECO:0000313" key="8">
    <source>
        <dbReference type="Proteomes" id="UP001326110"/>
    </source>
</evidence>
<feature type="transmembrane region" description="Helical" evidence="6">
    <location>
        <begin position="52"/>
        <end position="73"/>
    </location>
</feature>
<dbReference type="Gene3D" id="1.20.1250.20">
    <property type="entry name" value="MFS general substrate transporter like domains"/>
    <property type="match status" value="2"/>
</dbReference>
<feature type="transmembrane region" description="Helical" evidence="6">
    <location>
        <begin position="230"/>
        <end position="251"/>
    </location>
</feature>
<proteinExistence type="predicted"/>
<dbReference type="PANTHER" id="PTHR12778:SF10">
    <property type="entry name" value="MAJOR FACILITATOR SUPERFAMILY DOMAIN-CONTAINING PROTEIN 3"/>
    <property type="match status" value="1"/>
</dbReference>
<dbReference type="InterPro" id="IPR004752">
    <property type="entry name" value="AmpG_permease/AT-1"/>
</dbReference>
<comment type="subcellular location">
    <subcellularLocation>
        <location evidence="1">Membrane</location>
        <topology evidence="1">Multi-pass membrane protein</topology>
    </subcellularLocation>
</comment>
<feature type="transmembrane region" description="Helical" evidence="6">
    <location>
        <begin position="111"/>
        <end position="135"/>
    </location>
</feature>
<evidence type="ECO:0000256" key="5">
    <source>
        <dbReference type="ARBA" id="ARBA00023136"/>
    </source>
</evidence>
<accession>A0ABZ0XZY0</accession>
<feature type="transmembrane region" description="Helical" evidence="6">
    <location>
        <begin position="85"/>
        <end position="105"/>
    </location>
</feature>
<protein>
    <submittedName>
        <fullName evidence="7">AmpG family muropeptide MFS transporter</fullName>
    </submittedName>
</protein>
<gene>
    <name evidence="7" type="ORF">SR858_02075</name>
</gene>
<dbReference type="PANTHER" id="PTHR12778">
    <property type="entry name" value="SOLUTE CARRIER FAMILY 33 ACETYL-COA TRANSPORTER -RELATED"/>
    <property type="match status" value="1"/>
</dbReference>
<evidence type="ECO:0000313" key="7">
    <source>
        <dbReference type="EMBL" id="WQH05138.1"/>
    </source>
</evidence>
<feature type="transmembrane region" description="Helical" evidence="6">
    <location>
        <begin position="360"/>
        <end position="381"/>
    </location>
</feature>
<dbReference type="SUPFAM" id="SSF103473">
    <property type="entry name" value="MFS general substrate transporter"/>
    <property type="match status" value="1"/>
</dbReference>
<dbReference type="GeneID" id="43165997"/>
<feature type="transmembrane region" description="Helical" evidence="6">
    <location>
        <begin position="147"/>
        <end position="166"/>
    </location>
</feature>
<feature type="transmembrane region" description="Helical" evidence="6">
    <location>
        <begin position="296"/>
        <end position="315"/>
    </location>
</feature>
<dbReference type="Proteomes" id="UP001326110">
    <property type="component" value="Chromosome"/>
</dbReference>
<keyword evidence="8" id="KW-1185">Reference proteome</keyword>
<keyword evidence="4 6" id="KW-1133">Transmembrane helix</keyword>
<name>A0ABZ0XZY0_9BURK</name>
<dbReference type="CDD" id="cd17486">
    <property type="entry name" value="MFS_AmpG_like"/>
    <property type="match status" value="1"/>
</dbReference>
<evidence type="ECO:0000256" key="2">
    <source>
        <dbReference type="ARBA" id="ARBA00022448"/>
    </source>
</evidence>
<feature type="transmembrane region" description="Helical" evidence="6">
    <location>
        <begin position="387"/>
        <end position="405"/>
    </location>
</feature>
<evidence type="ECO:0000256" key="6">
    <source>
        <dbReference type="SAM" id="Phobius"/>
    </source>
</evidence>
<keyword evidence="2" id="KW-0813">Transport</keyword>
<dbReference type="InterPro" id="IPR011701">
    <property type="entry name" value="MFS"/>
</dbReference>
<dbReference type="Pfam" id="PF07690">
    <property type="entry name" value="MFS_1"/>
    <property type="match status" value="1"/>
</dbReference>
<feature type="transmembrane region" description="Helical" evidence="6">
    <location>
        <begin position="178"/>
        <end position="197"/>
    </location>
</feature>
<sequence>MNAPEQKKSWISYLNGRTISILFLGFSSGLPLYTLIYLMQAWLATAGLDVKALGLFGLMTFPYTFKFLWAPLMDRYSIGRLGRRRGWMAVTQIGLFLVIGGVGMFDPKQELSLIVLAVAAIAFLSASQDVVVDAYRREILAEEEQGLGAAIIVNAYKAASLIPSALGLVLADSMSWQAVFWIVAAFMLPGFICTLLAREPAVYGAPPKNLEEAIVLPFKEFIQRDGLKQAIIIIMFVLLYKIGDTMATALSTKFFLDIGFTTKQIGLAANATGWWASLAGGAVGGIWMIKLGINRALWVFGVLQAIAILGFAWLAKVGPDPFLLSAVFGFEAFASLGLGSAALVAFMSRATDPRYTATQYALFSSLAAVPRTFINASVGYIVAETGWFWFFMVCFMLAFPAMLMLPKIAPWNKRDEKA</sequence>
<reference evidence="7 8" key="1">
    <citation type="submission" date="2023-11" db="EMBL/GenBank/DDBJ databases">
        <title>MicrobeMod: A computational toolkit for identifying prokaryotic methylation and restriction-modification with nanopore sequencing.</title>
        <authorList>
            <person name="Crits-Christoph A."/>
            <person name="Kang S.C."/>
            <person name="Lee H."/>
            <person name="Ostrov N."/>
        </authorList>
    </citation>
    <scope>NUCLEOTIDE SEQUENCE [LARGE SCALE GENOMIC DNA]</scope>
    <source>
        <strain evidence="7 8">ATCC 25935</strain>
    </source>
</reference>
<dbReference type="InterPro" id="IPR036259">
    <property type="entry name" value="MFS_trans_sf"/>
</dbReference>